<gene>
    <name evidence="1" type="ORF">F5148DRAFT_1281828</name>
</gene>
<sequence>MADQLQYQCINPNPDISGIGIRINFYVTILLAGIVPDTRHTTELLDGLYKSSVLYGFALVMTAVIQTLQGQLDLYHAVVVTQIVFSLNLFYIYALKRFFISSGRDYRMRIFIKVQVFSTLTFTIWSLFVWIKDSDFGSQPECNYLVKYVFFFVTVRATVGWLRILLIVSLSSVIFQFFLLAAIYKIWYAFADAEQEGQYRGTEQEGRHRGTEQGDAHGPGAFGTVFTYIVTFISATSAVFGVAFVELIVQRNSPIILPGENAWGFGQIIALILIFGSIIDILVAIRQRNE</sequence>
<comment type="caution">
    <text evidence="1">The sequence shown here is derived from an EMBL/GenBank/DDBJ whole genome shotgun (WGS) entry which is preliminary data.</text>
</comment>
<dbReference type="Proteomes" id="UP001207468">
    <property type="component" value="Unassembled WGS sequence"/>
</dbReference>
<proteinExistence type="predicted"/>
<name>A0ACC0UG87_9AGAM</name>
<accession>A0ACC0UG87</accession>
<organism evidence="1 2">
    <name type="scientific">Russula earlei</name>
    <dbReference type="NCBI Taxonomy" id="71964"/>
    <lineage>
        <taxon>Eukaryota</taxon>
        <taxon>Fungi</taxon>
        <taxon>Dikarya</taxon>
        <taxon>Basidiomycota</taxon>
        <taxon>Agaricomycotina</taxon>
        <taxon>Agaricomycetes</taxon>
        <taxon>Russulales</taxon>
        <taxon>Russulaceae</taxon>
        <taxon>Russula</taxon>
    </lineage>
</organism>
<dbReference type="EMBL" id="JAGFNK010000040">
    <property type="protein sequence ID" value="KAI9510546.1"/>
    <property type="molecule type" value="Genomic_DNA"/>
</dbReference>
<keyword evidence="2" id="KW-1185">Reference proteome</keyword>
<protein>
    <submittedName>
        <fullName evidence="1">Uncharacterized protein</fullName>
    </submittedName>
</protein>
<evidence type="ECO:0000313" key="1">
    <source>
        <dbReference type="EMBL" id="KAI9510546.1"/>
    </source>
</evidence>
<evidence type="ECO:0000313" key="2">
    <source>
        <dbReference type="Proteomes" id="UP001207468"/>
    </source>
</evidence>
<reference evidence="1" key="1">
    <citation type="submission" date="2021-03" db="EMBL/GenBank/DDBJ databases">
        <title>Evolutionary priming and transition to the ectomycorrhizal habit in an iconic lineage of mushroom-forming fungi: is preadaptation a requirement?</title>
        <authorList>
            <consortium name="DOE Joint Genome Institute"/>
            <person name="Looney B.P."/>
            <person name="Miyauchi S."/>
            <person name="Morin E."/>
            <person name="Drula E."/>
            <person name="Courty P.E."/>
            <person name="Chicoki N."/>
            <person name="Fauchery L."/>
            <person name="Kohler A."/>
            <person name="Kuo A."/>
            <person name="LaButti K."/>
            <person name="Pangilinan J."/>
            <person name="Lipzen A."/>
            <person name="Riley R."/>
            <person name="Andreopoulos W."/>
            <person name="He G."/>
            <person name="Johnson J."/>
            <person name="Barry K.W."/>
            <person name="Grigoriev I.V."/>
            <person name="Nagy L."/>
            <person name="Hibbett D."/>
            <person name="Henrissat B."/>
            <person name="Matheny P.B."/>
            <person name="Labbe J."/>
            <person name="Martin A.F."/>
        </authorList>
    </citation>
    <scope>NUCLEOTIDE SEQUENCE</scope>
    <source>
        <strain evidence="1">BPL698</strain>
    </source>
</reference>